<evidence type="ECO:0000256" key="3">
    <source>
        <dbReference type="ARBA" id="ARBA00022692"/>
    </source>
</evidence>
<evidence type="ECO:0000256" key="4">
    <source>
        <dbReference type="ARBA" id="ARBA00022989"/>
    </source>
</evidence>
<organism evidence="8 9">
    <name type="scientific">Sedimenticola thiotaurini</name>
    <dbReference type="NCBI Taxonomy" id="1543721"/>
    <lineage>
        <taxon>Bacteria</taxon>
        <taxon>Pseudomonadati</taxon>
        <taxon>Pseudomonadota</taxon>
        <taxon>Gammaproteobacteria</taxon>
        <taxon>Chromatiales</taxon>
        <taxon>Sedimenticolaceae</taxon>
        <taxon>Sedimenticola</taxon>
    </lineage>
</organism>
<dbReference type="InterPro" id="IPR023081">
    <property type="entry name" value="Cell_div_FtsB"/>
</dbReference>
<comment type="similarity">
    <text evidence="7">Belongs to the FtsB family.</text>
</comment>
<dbReference type="NCBIfam" id="NF002058">
    <property type="entry name" value="PRK00888.1"/>
    <property type="match status" value="1"/>
</dbReference>
<keyword evidence="7" id="KW-0175">Coiled coil</keyword>
<keyword evidence="6 7" id="KW-0131">Cell cycle</keyword>
<dbReference type="PANTHER" id="PTHR37485:SF1">
    <property type="entry name" value="CELL DIVISION PROTEIN FTSB"/>
    <property type="match status" value="1"/>
</dbReference>
<feature type="topological domain" description="Cytoplasmic" evidence="7">
    <location>
        <begin position="1"/>
        <end position="5"/>
    </location>
</feature>
<dbReference type="GO" id="GO:0005886">
    <property type="term" value="C:plasma membrane"/>
    <property type="evidence" value="ECO:0007669"/>
    <property type="project" value="UniProtKB-SubCell"/>
</dbReference>
<evidence type="ECO:0000256" key="5">
    <source>
        <dbReference type="ARBA" id="ARBA00023136"/>
    </source>
</evidence>
<dbReference type="Proteomes" id="UP000886251">
    <property type="component" value="Unassembled WGS sequence"/>
</dbReference>
<accession>A0A831RRI2</accession>
<feature type="topological domain" description="Periplasmic" evidence="7">
    <location>
        <begin position="24"/>
        <end position="99"/>
    </location>
</feature>
<comment type="function">
    <text evidence="7">Essential cell division protein. May link together the upstream cell division proteins, which are predominantly cytoplasmic, with the downstream cell division proteins, which are predominantly periplasmic.</text>
</comment>
<evidence type="ECO:0000313" key="9">
    <source>
        <dbReference type="Proteomes" id="UP000886251"/>
    </source>
</evidence>
<comment type="subcellular location">
    <subcellularLocation>
        <location evidence="7">Cell inner membrane</location>
        <topology evidence="7">Single-pass type II membrane protein</topology>
    </subcellularLocation>
    <text evidence="7">Localizes to the division septum.</text>
</comment>
<proteinExistence type="inferred from homology"/>
<dbReference type="Pfam" id="PF04977">
    <property type="entry name" value="DivIC"/>
    <property type="match status" value="1"/>
</dbReference>
<name>A0A831RRI2_9GAMM</name>
<keyword evidence="7" id="KW-0997">Cell inner membrane</keyword>
<comment type="subunit">
    <text evidence="7">Part of a complex composed of FtsB, FtsL and FtsQ.</text>
</comment>
<evidence type="ECO:0000256" key="1">
    <source>
        <dbReference type="ARBA" id="ARBA00022475"/>
    </source>
</evidence>
<keyword evidence="5 7" id="KW-0472">Membrane</keyword>
<keyword evidence="2 7" id="KW-0132">Cell division</keyword>
<dbReference type="GO" id="GO:0043093">
    <property type="term" value="P:FtsZ-dependent cytokinesis"/>
    <property type="evidence" value="ECO:0007669"/>
    <property type="project" value="UniProtKB-UniRule"/>
</dbReference>
<comment type="caution">
    <text evidence="8">The sequence shown here is derived from an EMBL/GenBank/DDBJ whole genome shotgun (WGS) entry which is preliminary data.</text>
</comment>
<keyword evidence="4 7" id="KW-1133">Transmembrane helix</keyword>
<reference evidence="8" key="1">
    <citation type="journal article" date="2020" name="mSystems">
        <title>Genome- and Community-Level Interaction Insights into Carbon Utilization and Element Cycling Functions of Hydrothermarchaeota in Hydrothermal Sediment.</title>
        <authorList>
            <person name="Zhou Z."/>
            <person name="Liu Y."/>
            <person name="Xu W."/>
            <person name="Pan J."/>
            <person name="Luo Z.H."/>
            <person name="Li M."/>
        </authorList>
    </citation>
    <scope>NUCLEOTIDE SEQUENCE [LARGE SCALE GENOMIC DNA]</scope>
    <source>
        <strain evidence="8">HyVt-443</strain>
    </source>
</reference>
<dbReference type="GO" id="GO:0030428">
    <property type="term" value="C:cell septum"/>
    <property type="evidence" value="ECO:0007669"/>
    <property type="project" value="TreeGrafter"/>
</dbReference>
<evidence type="ECO:0000256" key="2">
    <source>
        <dbReference type="ARBA" id="ARBA00022618"/>
    </source>
</evidence>
<keyword evidence="1 7" id="KW-1003">Cell membrane</keyword>
<dbReference type="GO" id="GO:0032153">
    <property type="term" value="C:cell division site"/>
    <property type="evidence" value="ECO:0007669"/>
    <property type="project" value="UniProtKB-UniRule"/>
</dbReference>
<feature type="coiled-coil region" evidence="7">
    <location>
        <begin position="28"/>
        <end position="72"/>
    </location>
</feature>
<dbReference type="EMBL" id="DRKP01000190">
    <property type="protein sequence ID" value="HEB97785.1"/>
    <property type="molecule type" value="Genomic_DNA"/>
</dbReference>
<dbReference type="InterPro" id="IPR007060">
    <property type="entry name" value="FtsL/DivIC"/>
</dbReference>
<keyword evidence="3 7" id="KW-0812">Transmembrane</keyword>
<protein>
    <recommendedName>
        <fullName evidence="7">Cell division protein FtsB</fullName>
    </recommendedName>
</protein>
<evidence type="ECO:0000313" key="8">
    <source>
        <dbReference type="EMBL" id="HEB97785.1"/>
    </source>
</evidence>
<gene>
    <name evidence="7 8" type="primary">ftsB</name>
    <name evidence="8" type="ORF">ENI96_15300</name>
</gene>
<dbReference type="HAMAP" id="MF_00599">
    <property type="entry name" value="FtsB"/>
    <property type="match status" value="1"/>
</dbReference>
<dbReference type="AlphaFoldDB" id="A0A831RRI2"/>
<dbReference type="PANTHER" id="PTHR37485">
    <property type="entry name" value="CELL DIVISION PROTEIN FTSB"/>
    <property type="match status" value="1"/>
</dbReference>
<evidence type="ECO:0000256" key="6">
    <source>
        <dbReference type="ARBA" id="ARBA00023306"/>
    </source>
</evidence>
<sequence length="99" mass="11164">MAAGVLIGVLVLILLILQYRLWVGEGSLAEVHALRQQIEQQRATLERLRQRNQALQAEVEDLKGGLEAIEERARSELGMIREGEIFYQVIEDEPEAGKP</sequence>
<evidence type="ECO:0000256" key="7">
    <source>
        <dbReference type="HAMAP-Rule" id="MF_00599"/>
    </source>
</evidence>